<proteinExistence type="predicted"/>
<protein>
    <submittedName>
        <fullName evidence="1">Uncharacterized protein</fullName>
    </submittedName>
</protein>
<dbReference type="HOGENOM" id="CLU_3023359_0_0_9"/>
<organism evidence="1 2">
    <name type="scientific">Caldanaerobacter subterraneus subsp. tengcongensis (strain DSM 15242 / JCM 11007 / NBRC 100824 / MB4)</name>
    <name type="common">Thermoanaerobacter tengcongensis</name>
    <dbReference type="NCBI Taxonomy" id="273068"/>
    <lineage>
        <taxon>Bacteria</taxon>
        <taxon>Bacillati</taxon>
        <taxon>Bacillota</taxon>
        <taxon>Clostridia</taxon>
        <taxon>Thermoanaerobacterales</taxon>
        <taxon>Thermoanaerobacteraceae</taxon>
        <taxon>Caldanaerobacter</taxon>
    </lineage>
</organism>
<gene>
    <name evidence="1" type="ordered locus">TTE0074</name>
</gene>
<name>Q8RDF8_CALS4</name>
<sequence length="55" mass="6630">MLFAESRVMGWEFDDGGFPAYCALQFKNLLSFIYEHFLKDYAINHYKRFSKKLQN</sequence>
<dbReference type="EMBL" id="AE008691">
    <property type="protein sequence ID" value="AAM23381.1"/>
    <property type="molecule type" value="Genomic_DNA"/>
</dbReference>
<dbReference type="KEGG" id="tte:TTE0074"/>
<accession>Q8RDF8</accession>
<evidence type="ECO:0000313" key="2">
    <source>
        <dbReference type="Proteomes" id="UP000000555"/>
    </source>
</evidence>
<keyword evidence="2" id="KW-1185">Reference proteome</keyword>
<dbReference type="AlphaFoldDB" id="Q8RDF8"/>
<evidence type="ECO:0000313" key="1">
    <source>
        <dbReference type="EMBL" id="AAM23381.1"/>
    </source>
</evidence>
<reference evidence="1 2" key="1">
    <citation type="journal article" date="2002" name="Genome Res.">
        <title>A complete sequence of the T. tengcongensis genome.</title>
        <authorList>
            <person name="Bao Q."/>
            <person name="Tian Y."/>
            <person name="Li W."/>
            <person name="Xu Z."/>
            <person name="Xuan Z."/>
            <person name="Hu S."/>
            <person name="Dong W."/>
            <person name="Yang J."/>
            <person name="Chen Y."/>
            <person name="Xue Y."/>
            <person name="Xu Y."/>
            <person name="Lai X."/>
            <person name="Huang L."/>
            <person name="Dong X."/>
            <person name="Ma Y."/>
            <person name="Ling L."/>
            <person name="Tan H."/>
            <person name="Chen R."/>
            <person name="Wang J."/>
            <person name="Yu J."/>
            <person name="Yang H."/>
        </authorList>
    </citation>
    <scope>NUCLEOTIDE SEQUENCE [LARGE SCALE GENOMIC DNA]</scope>
    <source>
        <strain evidence="2">DSM 15242 / JCM 11007 / NBRC 100824 / MB4</strain>
    </source>
</reference>
<dbReference type="Proteomes" id="UP000000555">
    <property type="component" value="Chromosome"/>
</dbReference>